<protein>
    <submittedName>
        <fullName evidence="5">Uncharacterized protein</fullName>
    </submittedName>
</protein>
<dbReference type="EMBL" id="CAKKLH010000307">
    <property type="protein sequence ID" value="CAH0110824.1"/>
    <property type="molecule type" value="Genomic_DNA"/>
</dbReference>
<feature type="region of interest" description="Disordered" evidence="3">
    <location>
        <begin position="101"/>
        <end position="308"/>
    </location>
</feature>
<keyword evidence="6" id="KW-1185">Reference proteome</keyword>
<dbReference type="InterPro" id="IPR051217">
    <property type="entry name" value="Insect_Cuticle_Struc_Prot"/>
</dbReference>
<evidence type="ECO:0000313" key="6">
    <source>
        <dbReference type="Proteomes" id="UP000789390"/>
    </source>
</evidence>
<dbReference type="Proteomes" id="UP000789390">
    <property type="component" value="Unassembled WGS sequence"/>
</dbReference>
<dbReference type="PANTHER" id="PTHR12236:SF79">
    <property type="entry name" value="CUTICULAR PROTEIN 50CB-RELATED"/>
    <property type="match status" value="1"/>
</dbReference>
<keyword evidence="4" id="KW-0732">Signal</keyword>
<gene>
    <name evidence="5" type="ORF">DGAL_LOCUS14428</name>
</gene>
<feature type="compositionally biased region" description="Polar residues" evidence="3">
    <location>
        <begin position="177"/>
        <end position="199"/>
    </location>
</feature>
<evidence type="ECO:0000256" key="2">
    <source>
        <dbReference type="PROSITE-ProRule" id="PRU00497"/>
    </source>
</evidence>
<feature type="signal peptide" evidence="4">
    <location>
        <begin position="1"/>
        <end position="16"/>
    </location>
</feature>
<dbReference type="AlphaFoldDB" id="A0A8J2RYN2"/>
<dbReference type="InterPro" id="IPR000618">
    <property type="entry name" value="Insect_cuticle"/>
</dbReference>
<dbReference type="Pfam" id="PF00379">
    <property type="entry name" value="Chitin_bind_4"/>
    <property type="match status" value="1"/>
</dbReference>
<name>A0A8J2RYN2_9CRUS</name>
<dbReference type="GO" id="GO:0031012">
    <property type="term" value="C:extracellular matrix"/>
    <property type="evidence" value="ECO:0007669"/>
    <property type="project" value="TreeGrafter"/>
</dbReference>
<feature type="compositionally biased region" description="Low complexity" evidence="3">
    <location>
        <begin position="129"/>
        <end position="139"/>
    </location>
</feature>
<feature type="compositionally biased region" description="Low complexity" evidence="3">
    <location>
        <begin position="104"/>
        <end position="114"/>
    </location>
</feature>
<evidence type="ECO:0000256" key="3">
    <source>
        <dbReference type="SAM" id="MobiDB-lite"/>
    </source>
</evidence>
<organism evidence="5 6">
    <name type="scientific">Daphnia galeata</name>
    <dbReference type="NCBI Taxonomy" id="27404"/>
    <lineage>
        <taxon>Eukaryota</taxon>
        <taxon>Metazoa</taxon>
        <taxon>Ecdysozoa</taxon>
        <taxon>Arthropoda</taxon>
        <taxon>Crustacea</taxon>
        <taxon>Branchiopoda</taxon>
        <taxon>Diplostraca</taxon>
        <taxon>Cladocera</taxon>
        <taxon>Anomopoda</taxon>
        <taxon>Daphniidae</taxon>
        <taxon>Daphnia</taxon>
    </lineage>
</organism>
<keyword evidence="1 2" id="KW-0193">Cuticle</keyword>
<evidence type="ECO:0000256" key="1">
    <source>
        <dbReference type="ARBA" id="ARBA00022460"/>
    </source>
</evidence>
<comment type="caution">
    <text evidence="5">The sequence shown here is derived from an EMBL/GenBank/DDBJ whole genome shotgun (WGS) entry which is preliminary data.</text>
</comment>
<dbReference type="GO" id="GO:0005615">
    <property type="term" value="C:extracellular space"/>
    <property type="evidence" value="ECO:0007669"/>
    <property type="project" value="TreeGrafter"/>
</dbReference>
<evidence type="ECO:0000256" key="4">
    <source>
        <dbReference type="SAM" id="SignalP"/>
    </source>
</evidence>
<sequence>MKVALFLFAFTVVALAVPTNRPRKVFRPNRVNRRIEGRTAIRTYQPKYNPFKSSELSTTTLESVSTLEVNDSPSTPKKVPIATLVEDLSTDLPFISAPVKEESSFTSSSDSPRSLPGPEEPISFPELELVSPSSLSTPSSSPPPTIASSSTSKPSISFSTTKPSSTSVFSTPILLRPSTSLSSSFKSQNLKPSLTSSFLPSVPKPSASSTPSSSSGTSIRVPKTLASSVFPSSSNRLASKPLTTLDASVPPSNSDSPAIRTAKSLPPPASPSLPQTSKSPVSTVLSSFASAPSRNPKSASLQIDSGDSANSASADYSYSYKVIDTVTNQDFGHSENRVGKNTRGRYDVLLPDGRRQVVDYQILNDSGYVADVTYQE</sequence>
<reference evidence="5" key="1">
    <citation type="submission" date="2021-11" db="EMBL/GenBank/DDBJ databases">
        <authorList>
            <person name="Schell T."/>
        </authorList>
    </citation>
    <scope>NUCLEOTIDE SEQUENCE</scope>
    <source>
        <strain evidence="5">M5</strain>
    </source>
</reference>
<feature type="compositionally biased region" description="Low complexity" evidence="3">
    <location>
        <begin position="146"/>
        <end position="172"/>
    </location>
</feature>
<accession>A0A8J2RYN2</accession>
<dbReference type="OrthoDB" id="6378648at2759"/>
<feature type="compositionally biased region" description="Polar residues" evidence="3">
    <location>
        <begin position="275"/>
        <end position="303"/>
    </location>
</feature>
<evidence type="ECO:0000313" key="5">
    <source>
        <dbReference type="EMBL" id="CAH0110824.1"/>
    </source>
</evidence>
<proteinExistence type="predicted"/>
<feature type="compositionally biased region" description="Low complexity" evidence="3">
    <location>
        <begin position="200"/>
        <end position="218"/>
    </location>
</feature>
<dbReference type="GO" id="GO:0042302">
    <property type="term" value="F:structural constituent of cuticle"/>
    <property type="evidence" value="ECO:0007669"/>
    <property type="project" value="UniProtKB-UniRule"/>
</dbReference>
<feature type="compositionally biased region" description="Polar residues" evidence="3">
    <location>
        <begin position="225"/>
        <end position="256"/>
    </location>
</feature>
<dbReference type="PROSITE" id="PS51155">
    <property type="entry name" value="CHIT_BIND_RR_2"/>
    <property type="match status" value="1"/>
</dbReference>
<dbReference type="PANTHER" id="PTHR12236">
    <property type="entry name" value="STRUCTURAL CONTITUENT OF CUTICLE"/>
    <property type="match status" value="1"/>
</dbReference>
<feature type="chain" id="PRO_5035275261" evidence="4">
    <location>
        <begin position="17"/>
        <end position="376"/>
    </location>
</feature>